<evidence type="ECO:0000256" key="1">
    <source>
        <dbReference type="SAM" id="MobiDB-lite"/>
    </source>
</evidence>
<dbReference type="GeneID" id="92033983"/>
<dbReference type="SUPFAM" id="SSF54236">
    <property type="entry name" value="Ubiquitin-like"/>
    <property type="match status" value="1"/>
</dbReference>
<feature type="compositionally biased region" description="Low complexity" evidence="1">
    <location>
        <begin position="54"/>
        <end position="79"/>
    </location>
</feature>
<proteinExistence type="predicted"/>
<gene>
    <name evidence="4" type="ORF">J3D65DRAFT_632952</name>
</gene>
<protein>
    <submittedName>
        <fullName evidence="4">Cell-cycle control medial ring component</fullName>
    </submittedName>
</protein>
<dbReference type="RefSeq" id="XP_066653314.1">
    <property type="nucleotide sequence ID" value="XM_066801077.1"/>
</dbReference>
<reference evidence="4 5" key="1">
    <citation type="submission" date="2024-04" db="EMBL/GenBank/DDBJ databases">
        <title>Phyllosticta paracitricarpa is synonymous to the EU quarantine fungus P. citricarpa based on phylogenomic analyses.</title>
        <authorList>
            <consortium name="Lawrence Berkeley National Laboratory"/>
            <person name="Van ingen-buijs V.A."/>
            <person name="Van westerhoven A.C."/>
            <person name="Haridas S."/>
            <person name="Skiadas P."/>
            <person name="Martin F."/>
            <person name="Groenewald J.Z."/>
            <person name="Crous P.W."/>
            <person name="Seidl M.F."/>
        </authorList>
    </citation>
    <scope>NUCLEOTIDE SEQUENCE [LARGE SCALE GENOMIC DNA]</scope>
    <source>
        <strain evidence="4 5">CPC 17464</strain>
    </source>
</reference>
<dbReference type="InterPro" id="IPR029071">
    <property type="entry name" value="Ubiquitin-like_domsf"/>
</dbReference>
<comment type="caution">
    <text evidence="4">The sequence shown here is derived from an EMBL/GenBank/DDBJ whole genome shotgun (WGS) entry which is preliminary data.</text>
</comment>
<dbReference type="Pfam" id="PF12754">
    <property type="entry name" value="Get5_N"/>
    <property type="match status" value="1"/>
</dbReference>
<feature type="domain" description="Get5 N-terminal" evidence="2">
    <location>
        <begin position="6"/>
        <end position="154"/>
    </location>
</feature>
<dbReference type="InterPro" id="IPR024737">
    <property type="entry name" value="Get5_N"/>
</dbReference>
<feature type="domain" description="Get5 C-terminal" evidence="3">
    <location>
        <begin position="195"/>
        <end position="235"/>
    </location>
</feature>
<organism evidence="4 5">
    <name type="scientific">Phyllosticta citribraziliensis</name>
    <dbReference type="NCBI Taxonomy" id="989973"/>
    <lineage>
        <taxon>Eukaryota</taxon>
        <taxon>Fungi</taxon>
        <taxon>Dikarya</taxon>
        <taxon>Ascomycota</taxon>
        <taxon>Pezizomycotina</taxon>
        <taxon>Dothideomycetes</taxon>
        <taxon>Dothideomycetes incertae sedis</taxon>
        <taxon>Botryosphaeriales</taxon>
        <taxon>Phyllostictaceae</taxon>
        <taxon>Phyllosticta</taxon>
    </lineage>
</organism>
<dbReference type="InterPro" id="IPR049256">
    <property type="entry name" value="Get5_C"/>
</dbReference>
<name>A0ABR1LHW2_9PEZI</name>
<accession>A0ABR1LHW2</accession>
<feature type="region of interest" description="Disordered" evidence="1">
    <location>
        <begin position="33"/>
        <end position="99"/>
    </location>
</feature>
<dbReference type="Gene3D" id="1.10.286.70">
    <property type="entry name" value="Get5 dimerization domain"/>
    <property type="match status" value="1"/>
</dbReference>
<evidence type="ECO:0000259" key="2">
    <source>
        <dbReference type="Pfam" id="PF12754"/>
    </source>
</evidence>
<evidence type="ECO:0000259" key="3">
    <source>
        <dbReference type="Pfam" id="PF17183"/>
    </source>
</evidence>
<sequence>MTELAFAKQFLSALDARPMRISPDHVADAREYPAQPAFILPKPASGTRLRRAQPSAESPSSSPNAAGSAPGTTVTLKPTRPSPSTPSLTLPSPQPPHTSMHALKTAYAAASGLPVDKIKLLHKKKPVGDTKTLKDVLGDDVSADAEFGVIVLGGAAAAAAAASPAATPERVASPGVEAPAVGAAAGVPLAEPVVTGEDVAKSEAFWSDLEGFLGQRLKDEAVARRMAGVFKGAWDRESR</sequence>
<dbReference type="EMBL" id="JBBPEH010000009">
    <property type="protein sequence ID" value="KAK7534275.1"/>
    <property type="molecule type" value="Genomic_DNA"/>
</dbReference>
<dbReference type="Pfam" id="PF17183">
    <property type="entry name" value="Get5_C"/>
    <property type="match status" value="1"/>
</dbReference>
<evidence type="ECO:0000313" key="4">
    <source>
        <dbReference type="EMBL" id="KAK7534275.1"/>
    </source>
</evidence>
<dbReference type="Proteomes" id="UP001360953">
    <property type="component" value="Unassembled WGS sequence"/>
</dbReference>
<keyword evidence="5" id="KW-1185">Reference proteome</keyword>
<evidence type="ECO:0000313" key="5">
    <source>
        <dbReference type="Proteomes" id="UP001360953"/>
    </source>
</evidence>